<comment type="caution">
    <text evidence="4">The sequence shown here is derived from an EMBL/GenBank/DDBJ whole genome shotgun (WGS) entry which is preliminary data.</text>
</comment>
<dbReference type="PANTHER" id="PTHR43278:SF4">
    <property type="entry name" value="NAD(P)H-DEPENDENT FMN-CONTAINING OXIDOREDUCTASE YWQN-RELATED"/>
    <property type="match status" value="1"/>
</dbReference>
<proteinExistence type="predicted"/>
<dbReference type="RefSeq" id="WP_249317904.1">
    <property type="nucleotide sequence ID" value="NZ_JACRSN010000002.1"/>
</dbReference>
<feature type="domain" description="NADPH-dependent FMN reductase-like" evidence="3">
    <location>
        <begin position="1"/>
        <end position="154"/>
    </location>
</feature>
<evidence type="ECO:0000259" key="3">
    <source>
        <dbReference type="Pfam" id="PF03358"/>
    </source>
</evidence>
<accession>A0A926HRD8</accession>
<evidence type="ECO:0000256" key="1">
    <source>
        <dbReference type="ARBA" id="ARBA00022630"/>
    </source>
</evidence>
<evidence type="ECO:0000256" key="2">
    <source>
        <dbReference type="ARBA" id="ARBA00022643"/>
    </source>
</evidence>
<organism evidence="4 5">
    <name type="scientific">Yeguia hominis</name>
    <dbReference type="NCBI Taxonomy" id="2763662"/>
    <lineage>
        <taxon>Bacteria</taxon>
        <taxon>Bacillati</taxon>
        <taxon>Bacillota</taxon>
        <taxon>Clostridia</taxon>
        <taxon>Eubacteriales</taxon>
        <taxon>Yeguiaceae</taxon>
        <taxon>Yeguia</taxon>
    </lineage>
</organism>
<dbReference type="EMBL" id="JACRSN010000002">
    <property type="protein sequence ID" value="MBC8532685.1"/>
    <property type="molecule type" value="Genomic_DNA"/>
</dbReference>
<dbReference type="Proteomes" id="UP000651482">
    <property type="component" value="Unassembled WGS sequence"/>
</dbReference>
<sequence>MKVLAINGSPHANGNTACALEAAAEALHAEGIETEILHIGHKLIHGCTACEQCHTLGKCVFDNDPVNEAAEKMAQADGILLASPVYYAGIAGTMKSFLDRVFYTRGSSFRHKVGASIAVVRRSGGTATLQGLNWYLSIGEMILPTGQYWAVVHGRKPGEARLDLEGMQTMRTLGKNMAWTLKLVEAGKETLPGPKPEEKEIMSFIR</sequence>
<gene>
    <name evidence="4" type="ORF">IAG03_01445</name>
</gene>
<dbReference type="InterPro" id="IPR051796">
    <property type="entry name" value="ISF_SsuE-like"/>
</dbReference>
<dbReference type="InterPro" id="IPR005025">
    <property type="entry name" value="FMN_Rdtase-like_dom"/>
</dbReference>
<name>A0A926HRD8_9FIRM</name>
<dbReference type="Pfam" id="PF03358">
    <property type="entry name" value="FMN_red"/>
    <property type="match status" value="1"/>
</dbReference>
<dbReference type="SUPFAM" id="SSF52218">
    <property type="entry name" value="Flavoproteins"/>
    <property type="match status" value="1"/>
</dbReference>
<evidence type="ECO:0000313" key="4">
    <source>
        <dbReference type="EMBL" id="MBC8532685.1"/>
    </source>
</evidence>
<dbReference type="AlphaFoldDB" id="A0A926HRD8"/>
<keyword evidence="2" id="KW-0288">FMN</keyword>
<protein>
    <submittedName>
        <fullName evidence="4">Flavodoxin family protein</fullName>
    </submittedName>
</protein>
<evidence type="ECO:0000313" key="5">
    <source>
        <dbReference type="Proteomes" id="UP000651482"/>
    </source>
</evidence>
<dbReference type="Gene3D" id="3.40.50.360">
    <property type="match status" value="1"/>
</dbReference>
<dbReference type="PANTHER" id="PTHR43278">
    <property type="entry name" value="NAD(P)H-DEPENDENT FMN-CONTAINING OXIDOREDUCTASE YWQN-RELATED"/>
    <property type="match status" value="1"/>
</dbReference>
<keyword evidence="1" id="KW-0285">Flavoprotein</keyword>
<dbReference type="GO" id="GO:0016491">
    <property type="term" value="F:oxidoreductase activity"/>
    <property type="evidence" value="ECO:0007669"/>
    <property type="project" value="InterPro"/>
</dbReference>
<keyword evidence="5" id="KW-1185">Reference proteome</keyword>
<dbReference type="InterPro" id="IPR029039">
    <property type="entry name" value="Flavoprotein-like_sf"/>
</dbReference>
<reference evidence="4" key="1">
    <citation type="submission" date="2020-08" db="EMBL/GenBank/DDBJ databases">
        <title>Genome public.</title>
        <authorList>
            <person name="Liu C."/>
            <person name="Sun Q."/>
        </authorList>
    </citation>
    <scope>NUCLEOTIDE SEQUENCE</scope>
    <source>
        <strain evidence="4">NSJ-40</strain>
    </source>
</reference>